<reference evidence="4 5" key="1">
    <citation type="submission" date="2021-01" db="EMBL/GenBank/DDBJ databases">
        <title>Belnapia mucosa sp. nov. and Belnapia arida sp. nov., isolated from the Tabernas Desert (Almeria, Spain).</title>
        <authorList>
            <person name="Molina-Menor E."/>
            <person name="Vidal-Verdu A."/>
            <person name="Calonge A."/>
            <person name="Satari L."/>
            <person name="Pereto J."/>
            <person name="Porcar M."/>
        </authorList>
    </citation>
    <scope>NUCLEOTIDE SEQUENCE [LARGE SCALE GENOMIC DNA]</scope>
    <source>
        <strain evidence="4 5">T18</strain>
    </source>
</reference>
<dbReference type="NCBIfam" id="TIGR02098">
    <property type="entry name" value="MJ0042_CXXC"/>
    <property type="match status" value="1"/>
</dbReference>
<protein>
    <submittedName>
        <fullName evidence="4">Zinc-ribbon domain-containing protein</fullName>
    </submittedName>
</protein>
<dbReference type="EMBL" id="JAETWB010000002">
    <property type="protein sequence ID" value="MBL6077759.1"/>
    <property type="molecule type" value="Genomic_DNA"/>
</dbReference>
<accession>A0ABS1TZC1</accession>
<organism evidence="4 5">
    <name type="scientific">Belnapia arida</name>
    <dbReference type="NCBI Taxonomy" id="2804533"/>
    <lineage>
        <taxon>Bacteria</taxon>
        <taxon>Pseudomonadati</taxon>
        <taxon>Pseudomonadota</taxon>
        <taxon>Alphaproteobacteria</taxon>
        <taxon>Acetobacterales</taxon>
        <taxon>Roseomonadaceae</taxon>
        <taxon>Belnapia</taxon>
    </lineage>
</organism>
<feature type="compositionally biased region" description="Pro residues" evidence="1">
    <location>
        <begin position="40"/>
        <end position="64"/>
    </location>
</feature>
<keyword evidence="2" id="KW-1133">Transmembrane helix</keyword>
<dbReference type="Proteomes" id="UP000660885">
    <property type="component" value="Unassembled WGS sequence"/>
</dbReference>
<comment type="caution">
    <text evidence="4">The sequence shown here is derived from an EMBL/GenBank/DDBJ whole genome shotgun (WGS) entry which is preliminary data.</text>
</comment>
<evidence type="ECO:0000256" key="2">
    <source>
        <dbReference type="SAM" id="Phobius"/>
    </source>
</evidence>
<keyword evidence="5" id="KW-1185">Reference proteome</keyword>
<keyword evidence="2" id="KW-0812">Transmembrane</keyword>
<sequence>MRILCPQCQAAYEVPERLIAGGRVLRCVKCRHEWREEAEAPPPPPPPKPAPEPAPPRPAPPPIPGQHRAHQPIDPPRPSRRPGLALAAAWAASALALAGLVAAILAYQAPITAAWPPAARLYVLLGKA</sequence>
<feature type="domain" description="Zinc finger/thioredoxin putative" evidence="3">
    <location>
        <begin position="1"/>
        <end position="35"/>
    </location>
</feature>
<feature type="region of interest" description="Disordered" evidence="1">
    <location>
        <begin position="35"/>
        <end position="82"/>
    </location>
</feature>
<evidence type="ECO:0000256" key="1">
    <source>
        <dbReference type="SAM" id="MobiDB-lite"/>
    </source>
</evidence>
<evidence type="ECO:0000313" key="4">
    <source>
        <dbReference type="EMBL" id="MBL6077759.1"/>
    </source>
</evidence>
<proteinExistence type="predicted"/>
<dbReference type="RefSeq" id="WP_202830930.1">
    <property type="nucleotide sequence ID" value="NZ_JAETWB010000002.1"/>
</dbReference>
<gene>
    <name evidence="4" type="ORF">JMJ56_07070</name>
</gene>
<name>A0ABS1TZC1_9PROT</name>
<feature type="transmembrane region" description="Helical" evidence="2">
    <location>
        <begin position="84"/>
        <end position="107"/>
    </location>
</feature>
<keyword evidence="2" id="KW-0472">Membrane</keyword>
<dbReference type="InterPro" id="IPR011723">
    <property type="entry name" value="Znf/thioredoxin_put"/>
</dbReference>
<dbReference type="Pfam" id="PF13717">
    <property type="entry name" value="Zn_ribbon_4"/>
    <property type="match status" value="1"/>
</dbReference>
<evidence type="ECO:0000313" key="5">
    <source>
        <dbReference type="Proteomes" id="UP000660885"/>
    </source>
</evidence>
<evidence type="ECO:0000259" key="3">
    <source>
        <dbReference type="Pfam" id="PF13717"/>
    </source>
</evidence>